<dbReference type="EMBL" id="LK056655">
    <property type="protein sequence ID" value="CDU22379.1"/>
    <property type="molecule type" value="Genomic_DNA"/>
</dbReference>
<proteinExistence type="predicted"/>
<feature type="region of interest" description="Disordered" evidence="1">
    <location>
        <begin position="518"/>
        <end position="539"/>
    </location>
</feature>
<gene>
    <name evidence="3" type="ORF">SPSC_01009</name>
</gene>
<dbReference type="OrthoDB" id="2552394at2759"/>
<organism evidence="3">
    <name type="scientific">Sporisorium scitamineum</name>
    <dbReference type="NCBI Taxonomy" id="49012"/>
    <lineage>
        <taxon>Eukaryota</taxon>
        <taxon>Fungi</taxon>
        <taxon>Dikarya</taxon>
        <taxon>Basidiomycota</taxon>
        <taxon>Ustilaginomycotina</taxon>
        <taxon>Ustilaginomycetes</taxon>
        <taxon>Ustilaginales</taxon>
        <taxon>Ustilaginaceae</taxon>
        <taxon>Sporisorium</taxon>
    </lineage>
</organism>
<feature type="compositionally biased region" description="Basic and acidic residues" evidence="1">
    <location>
        <begin position="786"/>
        <end position="803"/>
    </location>
</feature>
<protein>
    <recommendedName>
        <fullName evidence="4">Transmembrane protein</fullName>
    </recommendedName>
</protein>
<keyword evidence="2" id="KW-1133">Transmembrane helix</keyword>
<dbReference type="PANTHER" id="PTHR37487">
    <property type="entry name" value="CHROMOSOME 1, WHOLE GENOME SHOTGUN SEQUENCE"/>
    <property type="match status" value="1"/>
</dbReference>
<dbReference type="PANTHER" id="PTHR37487:SF3">
    <property type="entry name" value="CLEAVAGE_POLYADENYLATION SPECIFICITY FACTOR A SUBUNIT N-TERMINAL DOMAIN-CONTAINING PROTEIN"/>
    <property type="match status" value="1"/>
</dbReference>
<sequence length="858" mass="90700">MRDQPCQCGCGLNAASSSRPSFNPAASTRVAIRPQQLTAHSKRSRASESACSYCPQQPAYQDDSESLLPPCIDTLDQSRIHPPSTFNTGHPLRSDGSALLLMIMLLCSCLTTIVASAVPAVTATAGIDNLLAASNASTLAWPTATPSQSSGADANRQLVAVATNAASSSAPLNHNVDIQISQPTMCQPMNITFDPSRGTPPYTLMVTFEDYWPVVLDLPSTFDDPTKDLWLYQFPVPLFTGNTTNPSAIVSVTDSTGLMSNSSTFAQVLSPANGATCTALEYSSSFIFYTKGLPSMCQDYEIFWNGSFAPPMTAIFLPEAAPPIFVTAATLVSDSMNWLVAMSGGTRFLMTMGDSRASNSNGGVSKLNIVALNEYVSNDCIAQANYPHKLFSPTTTASPASIFPDATTTLASLTTNGGNVATVTVIETIKNGRRVKNGGGGLSGAGFLAIVIIVLLVVLFVGAAGGWFCFTRHQRRKQNIRAWDLPKDDPFVPFSADPNMPIAPGVFGRVVTGNDSADASARATRATGDRSSLSGVSHMDPVSLSSRPLARAPSARASLRSWTSSAFDHLQLAATGTQNGRHWNSSADDYAMMDTAAASGGAAVSNGHSIRPPSNGSREAWSPTDSIPRAFGFYSDDPHSFDNAAYYDPRLHHRTGSPPVASRTTSSDGASTKSTRVGSGPTYRPDAASQAAYQDLLANNATSPTSGVERAFPYSAARSHTSGSGISPTSRTHGWAEILEGSNPSTQIVRHADAGLLLDDNDDGDELINLGQGRLMELPPQYDTIHPSDRRAQQGALHARDQPANENPFASPPISAVPSHTHGLASVDISDAALHRPAEVHAADLVDDNDDESAFWAH</sequence>
<evidence type="ECO:0000256" key="1">
    <source>
        <dbReference type="SAM" id="MobiDB-lite"/>
    </source>
</evidence>
<evidence type="ECO:0000313" key="3">
    <source>
        <dbReference type="EMBL" id="CDU22379.1"/>
    </source>
</evidence>
<accession>A0A127Z8B9</accession>
<dbReference type="AlphaFoldDB" id="A0A127Z8B9"/>
<feature type="compositionally biased region" description="Polar residues" evidence="1">
    <location>
        <begin position="662"/>
        <end position="677"/>
    </location>
</feature>
<name>A0A127Z8B9_9BASI</name>
<feature type="region of interest" description="Disordered" evidence="1">
    <location>
        <begin position="649"/>
        <end position="686"/>
    </location>
</feature>
<reference evidence="3" key="1">
    <citation type="submission" date="2014-06" db="EMBL/GenBank/DDBJ databases">
        <authorList>
            <person name="Ju J."/>
            <person name="Zhang J."/>
        </authorList>
    </citation>
    <scope>NUCLEOTIDE SEQUENCE</scope>
    <source>
        <strain evidence="3">SscI8</strain>
    </source>
</reference>
<keyword evidence="2" id="KW-0812">Transmembrane</keyword>
<keyword evidence="2" id="KW-0472">Membrane</keyword>
<feature type="region of interest" description="Disordered" evidence="1">
    <location>
        <begin position="602"/>
        <end position="623"/>
    </location>
</feature>
<feature type="region of interest" description="Disordered" evidence="1">
    <location>
        <begin position="778"/>
        <end position="821"/>
    </location>
</feature>
<evidence type="ECO:0000256" key="2">
    <source>
        <dbReference type="SAM" id="Phobius"/>
    </source>
</evidence>
<feature type="transmembrane region" description="Helical" evidence="2">
    <location>
        <begin position="445"/>
        <end position="470"/>
    </location>
</feature>
<feature type="transmembrane region" description="Helical" evidence="2">
    <location>
        <begin position="98"/>
        <end position="121"/>
    </location>
</feature>
<evidence type="ECO:0008006" key="4">
    <source>
        <dbReference type="Google" id="ProtNLM"/>
    </source>
</evidence>
<feature type="compositionally biased region" description="Low complexity" evidence="1">
    <location>
        <begin position="518"/>
        <end position="532"/>
    </location>
</feature>